<dbReference type="Pfam" id="PF03060">
    <property type="entry name" value="NMO"/>
    <property type="match status" value="2"/>
</dbReference>
<keyword evidence="3" id="KW-0560">Oxidoreductase</keyword>
<dbReference type="SUPFAM" id="SSF51412">
    <property type="entry name" value="Inosine monophosphate dehydrogenase (IMPDH)"/>
    <property type="match status" value="1"/>
</dbReference>
<proteinExistence type="predicted"/>
<gene>
    <name evidence="4" type="ORF">GCM10009838_48460</name>
</gene>
<dbReference type="Gene3D" id="3.20.20.70">
    <property type="entry name" value="Aldolase class I"/>
    <property type="match status" value="1"/>
</dbReference>
<dbReference type="RefSeq" id="WP_344659387.1">
    <property type="nucleotide sequence ID" value="NZ_BAAAQM010000028.1"/>
</dbReference>
<reference evidence="5" key="1">
    <citation type="journal article" date="2019" name="Int. J. Syst. Evol. Microbiol.">
        <title>The Global Catalogue of Microorganisms (GCM) 10K type strain sequencing project: providing services to taxonomists for standard genome sequencing and annotation.</title>
        <authorList>
            <consortium name="The Broad Institute Genomics Platform"/>
            <consortium name="The Broad Institute Genome Sequencing Center for Infectious Disease"/>
            <person name="Wu L."/>
            <person name="Ma J."/>
        </authorList>
    </citation>
    <scope>NUCLEOTIDE SEQUENCE [LARGE SCALE GENOMIC DNA]</scope>
    <source>
        <strain evidence="5">JCM 16013</strain>
    </source>
</reference>
<dbReference type="InterPro" id="IPR013785">
    <property type="entry name" value="Aldolase_TIM"/>
</dbReference>
<dbReference type="PANTHER" id="PTHR32332:SF20">
    <property type="entry name" value="2-NITROPROPANE DIOXYGENASE-LIKE PROTEIN"/>
    <property type="match status" value="1"/>
</dbReference>
<keyword evidence="1" id="KW-0285">Flavoprotein</keyword>
<organism evidence="4 5">
    <name type="scientific">Catenulispora subtropica</name>
    <dbReference type="NCBI Taxonomy" id="450798"/>
    <lineage>
        <taxon>Bacteria</taxon>
        <taxon>Bacillati</taxon>
        <taxon>Actinomycetota</taxon>
        <taxon>Actinomycetes</taxon>
        <taxon>Catenulisporales</taxon>
        <taxon>Catenulisporaceae</taxon>
        <taxon>Catenulispora</taxon>
    </lineage>
</organism>
<evidence type="ECO:0000256" key="1">
    <source>
        <dbReference type="ARBA" id="ARBA00022630"/>
    </source>
</evidence>
<dbReference type="CDD" id="cd04730">
    <property type="entry name" value="NPD_like"/>
    <property type="match status" value="1"/>
</dbReference>
<accession>A0ABP5DN78</accession>
<evidence type="ECO:0000256" key="3">
    <source>
        <dbReference type="ARBA" id="ARBA00023002"/>
    </source>
</evidence>
<keyword evidence="5" id="KW-1185">Reference proteome</keyword>
<protein>
    <submittedName>
        <fullName evidence="4">Nitronate monooxygenase</fullName>
    </submittedName>
</protein>
<dbReference type="PANTHER" id="PTHR32332">
    <property type="entry name" value="2-NITROPROPANE DIOXYGENASE"/>
    <property type="match status" value="1"/>
</dbReference>
<dbReference type="InterPro" id="IPR004136">
    <property type="entry name" value="NMO"/>
</dbReference>
<comment type="caution">
    <text evidence="4">The sequence shown here is derived from an EMBL/GenBank/DDBJ whole genome shotgun (WGS) entry which is preliminary data.</text>
</comment>
<sequence>MMEQRIRTRWTDLVGVRHPIVQTGMGWVAGPHLVTATARAGALGILASATMSHAELATAIREVKERTDAPFGVNLRADAADAPERVDLLIKEGVRVASFALAPKRELIAKLKDAGIVVVPSIGARRHAEKVAAWGVDAVLVQGGEGGGHTGGVATSLLLPQITAAVDIPVVAAGGFFDGRGLAAALAYGASGIAMGTRFLLTADSRVPDAVKALYLGADVNGTLATPKIDGVPHRVLRTGLVEQIERSGAVGGLLRSVRNGLAFKKMTGMSLRAMVRDGLAMREHYGLRLGQVVMAANTPMLLKAGLVEGNPAAGVLSAGQVVGLIEDLPSCQELVDRIVAEAVEAISGASATVVG</sequence>
<evidence type="ECO:0000313" key="5">
    <source>
        <dbReference type="Proteomes" id="UP001499854"/>
    </source>
</evidence>
<evidence type="ECO:0000256" key="2">
    <source>
        <dbReference type="ARBA" id="ARBA00022643"/>
    </source>
</evidence>
<keyword evidence="4" id="KW-0503">Monooxygenase</keyword>
<dbReference type="GO" id="GO:0004497">
    <property type="term" value="F:monooxygenase activity"/>
    <property type="evidence" value="ECO:0007669"/>
    <property type="project" value="UniProtKB-KW"/>
</dbReference>
<dbReference type="Proteomes" id="UP001499854">
    <property type="component" value="Unassembled WGS sequence"/>
</dbReference>
<keyword evidence="2" id="KW-0288">FMN</keyword>
<dbReference type="EMBL" id="BAAAQM010000028">
    <property type="protein sequence ID" value="GAA1981491.1"/>
    <property type="molecule type" value="Genomic_DNA"/>
</dbReference>
<evidence type="ECO:0000313" key="4">
    <source>
        <dbReference type="EMBL" id="GAA1981491.1"/>
    </source>
</evidence>
<name>A0ABP5DN78_9ACTN</name>